<dbReference type="EMBL" id="JAXAVW010000024">
    <property type="protein sequence ID" value="MDX8034034.1"/>
    <property type="molecule type" value="Genomic_DNA"/>
</dbReference>
<dbReference type="InterPro" id="IPR011990">
    <property type="entry name" value="TPR-like_helical_dom_sf"/>
</dbReference>
<gene>
    <name evidence="4" type="ORF">SK803_27775</name>
</gene>
<proteinExistence type="predicted"/>
<dbReference type="InterPro" id="IPR027417">
    <property type="entry name" value="P-loop_NTPase"/>
</dbReference>
<dbReference type="InterPro" id="IPR002182">
    <property type="entry name" value="NB-ARC"/>
</dbReference>
<evidence type="ECO:0000313" key="5">
    <source>
        <dbReference type="Proteomes" id="UP001285521"/>
    </source>
</evidence>
<evidence type="ECO:0000256" key="1">
    <source>
        <dbReference type="PROSITE-ProRule" id="PRU00339"/>
    </source>
</evidence>
<dbReference type="RefSeq" id="WP_319969054.1">
    <property type="nucleotide sequence ID" value="NZ_JAXAVW010000024.1"/>
</dbReference>
<accession>A0ABU4T7A2</accession>
<dbReference type="Gene3D" id="1.25.40.10">
    <property type="entry name" value="Tetratricopeptide repeat domain"/>
    <property type="match status" value="1"/>
</dbReference>
<feature type="region of interest" description="Disordered" evidence="2">
    <location>
        <begin position="1"/>
        <end position="20"/>
    </location>
</feature>
<reference evidence="4 5" key="1">
    <citation type="submission" date="2023-11" db="EMBL/GenBank/DDBJ databases">
        <title>Lentzea sokolovensis, sp. nov., Lentzea kristufkii, sp. nov., and Lentzea miocenensis, sp. nov., rare actinobacteria from Sokolov Coal Basin, Miocene lacustrine sediment, Czech Republic.</title>
        <authorList>
            <person name="Lara A."/>
            <person name="Kotroba L."/>
            <person name="Nouioui I."/>
            <person name="Neumann-Schaal M."/>
            <person name="Mast Y."/>
            <person name="Chronakova A."/>
        </authorList>
    </citation>
    <scope>NUCLEOTIDE SEQUENCE [LARGE SCALE GENOMIC DNA]</scope>
    <source>
        <strain evidence="4 5">BCCO 10_0856</strain>
    </source>
</reference>
<dbReference type="PROSITE" id="PS50005">
    <property type="entry name" value="TPR"/>
    <property type="match status" value="1"/>
</dbReference>
<dbReference type="PANTHER" id="PTHR47691">
    <property type="entry name" value="REGULATOR-RELATED"/>
    <property type="match status" value="1"/>
</dbReference>
<organism evidence="4 5">
    <name type="scientific">Lentzea miocenica</name>
    <dbReference type="NCBI Taxonomy" id="3095431"/>
    <lineage>
        <taxon>Bacteria</taxon>
        <taxon>Bacillati</taxon>
        <taxon>Actinomycetota</taxon>
        <taxon>Actinomycetes</taxon>
        <taxon>Pseudonocardiales</taxon>
        <taxon>Pseudonocardiaceae</taxon>
        <taxon>Lentzea</taxon>
    </lineage>
</organism>
<dbReference type="SMART" id="SM00028">
    <property type="entry name" value="TPR"/>
    <property type="match status" value="5"/>
</dbReference>
<dbReference type="PANTHER" id="PTHR47691:SF3">
    <property type="entry name" value="HTH-TYPE TRANSCRIPTIONAL REGULATOR RV0890C-RELATED"/>
    <property type="match status" value="1"/>
</dbReference>
<evidence type="ECO:0000259" key="3">
    <source>
        <dbReference type="Pfam" id="PF00931"/>
    </source>
</evidence>
<dbReference type="Pfam" id="PF00931">
    <property type="entry name" value="NB-ARC"/>
    <property type="match status" value="1"/>
</dbReference>
<dbReference type="SUPFAM" id="SSF52540">
    <property type="entry name" value="P-loop containing nucleoside triphosphate hydrolases"/>
    <property type="match status" value="1"/>
</dbReference>
<dbReference type="Proteomes" id="UP001285521">
    <property type="component" value="Unassembled WGS sequence"/>
</dbReference>
<comment type="caution">
    <text evidence="4">The sequence shown here is derived from an EMBL/GenBank/DDBJ whole genome shotgun (WGS) entry which is preliminary data.</text>
</comment>
<protein>
    <submittedName>
        <fullName evidence="4">Tetratricopeptide repeat protein</fullName>
    </submittedName>
</protein>
<dbReference type="SUPFAM" id="SSF48452">
    <property type="entry name" value="TPR-like"/>
    <property type="match status" value="1"/>
</dbReference>
<name>A0ABU4T7A2_9PSEU</name>
<dbReference type="InterPro" id="IPR019734">
    <property type="entry name" value="TPR_rpt"/>
</dbReference>
<dbReference type="Pfam" id="PF13424">
    <property type="entry name" value="TPR_12"/>
    <property type="match status" value="2"/>
</dbReference>
<dbReference type="Gene3D" id="3.40.50.300">
    <property type="entry name" value="P-loop containing nucleotide triphosphate hydrolases"/>
    <property type="match status" value="1"/>
</dbReference>
<feature type="repeat" description="TPR" evidence="1">
    <location>
        <begin position="508"/>
        <end position="541"/>
    </location>
</feature>
<evidence type="ECO:0000313" key="4">
    <source>
        <dbReference type="EMBL" id="MDX8034034.1"/>
    </source>
</evidence>
<keyword evidence="1" id="KW-0802">TPR repeat</keyword>
<feature type="domain" description="NB-ARC" evidence="3">
    <location>
        <begin position="81"/>
        <end position="229"/>
    </location>
</feature>
<keyword evidence="5" id="KW-1185">Reference proteome</keyword>
<dbReference type="PRINTS" id="PR00364">
    <property type="entry name" value="DISEASERSIST"/>
</dbReference>
<evidence type="ECO:0000256" key="2">
    <source>
        <dbReference type="SAM" id="MobiDB-lite"/>
    </source>
</evidence>
<sequence length="721" mass="80134">MSDDPSVVASRASGPPPTGSINAVHGMVSGIVLQAGAVHGDVHLHAPTGISAAVPRQLPIVTRHFVGRLRELRALTQIEETSDESNVVVICGTAGVGKTSLAIHWAHQVVDKFADGELYVDMQGYSDANLWLHPSDAVRMFLDAFEVSSSRMPIHLDARLALFRTLIANRRLLLVLDNVRDAGQVRLLLPGGSSCLTIITSRDQLLGLVAEGARSITLDVLSLQEGAELVVRRLGAERSSADPDAVDELVRQCARLPLALGVAVARAHARPSWPLTSLVRELRDGHTRLEGLDIGDPQMNLRSVFLWSYRALEPDVARMFRLVGVHPGPDIDVVAAASLAAVPLTQARQQLIALTRAHLLEEHVPGRFRFHDLLRSYSAERLDKEESIAHQQEAAHRMLDYYLHRSFEAERRLYPHRDRIALASPRTGVVEQHIDDYEHAMTWFIAERGVLLAVVDYAARNGFHVHAWQLPWSLATFIYRQGHWIDYMNTQRTAAAAADALGDRLAQAISHRLLGHAFARLNRYDEAVLELGRALELERARGDQDGEARTHRFLAWVNEWQDQYSAALDHVQQALDLWRATGHQAGEAEALESVGWCHAQLGDYSQSLVFCEQALALHRALDDRTGEAIALDSIGFSRYHRGEDEQALTTLRQALAIWRELGDRYREASTLKVLGDTHDVFGRRVAALSAWEAAFAILDELDHPDADLVRARCDQPQRGEQ</sequence>